<evidence type="ECO:0000256" key="1">
    <source>
        <dbReference type="ARBA" id="ARBA00023015"/>
    </source>
</evidence>
<evidence type="ECO:0000256" key="3">
    <source>
        <dbReference type="ARBA" id="ARBA00023163"/>
    </source>
</evidence>
<dbReference type="Pfam" id="PF00027">
    <property type="entry name" value="cNMP_binding"/>
    <property type="match status" value="1"/>
</dbReference>
<evidence type="ECO:0008006" key="8">
    <source>
        <dbReference type="Google" id="ProtNLM"/>
    </source>
</evidence>
<dbReference type="InterPro" id="IPR000595">
    <property type="entry name" value="cNMP-bd_dom"/>
</dbReference>
<sequence length="250" mass="28457">MGKAKLLERIWRPRSKPSLKDRLEHIWESPDFASFFEKTKRPACLIKKGTIIFDESDPLEKLYFIKEGFIKLYRLSEDGRDGTSYLLGPGHIVGLRALLSPDKSAKHNAEALTDIKVVSISREEFFEHAVRDSSLLVDLLHAYIERLDYTEQRLVGFMFTDSTARVAHFLYDCAERYPTSPSATLGAGREIVLPLKLSHQRIADFVGSFRETVTLSLNRLEDAKIIRINKGEIVICDLQKLREYAVGGTP</sequence>
<dbReference type="SUPFAM" id="SSF51206">
    <property type="entry name" value="cAMP-binding domain-like"/>
    <property type="match status" value="1"/>
</dbReference>
<dbReference type="InterPro" id="IPR018490">
    <property type="entry name" value="cNMP-bd_dom_sf"/>
</dbReference>
<dbReference type="SUPFAM" id="SSF46785">
    <property type="entry name" value="Winged helix' DNA-binding domain"/>
    <property type="match status" value="1"/>
</dbReference>
<gene>
    <name evidence="6" type="ORF">A3A77_03025</name>
</gene>
<dbReference type="Gene3D" id="1.10.10.10">
    <property type="entry name" value="Winged helix-like DNA-binding domain superfamily/Winged helix DNA-binding domain"/>
    <property type="match status" value="1"/>
</dbReference>
<dbReference type="SMART" id="SM00100">
    <property type="entry name" value="cNMP"/>
    <property type="match status" value="1"/>
</dbReference>
<dbReference type="Pfam" id="PF13545">
    <property type="entry name" value="HTH_Crp_2"/>
    <property type="match status" value="1"/>
</dbReference>
<dbReference type="PROSITE" id="PS50042">
    <property type="entry name" value="CNMP_BINDING_3"/>
    <property type="match status" value="1"/>
</dbReference>
<dbReference type="Gene3D" id="2.60.120.10">
    <property type="entry name" value="Jelly Rolls"/>
    <property type="match status" value="1"/>
</dbReference>
<keyword evidence="1" id="KW-0805">Transcription regulation</keyword>
<dbReference type="GO" id="GO:0003700">
    <property type="term" value="F:DNA-binding transcription factor activity"/>
    <property type="evidence" value="ECO:0007669"/>
    <property type="project" value="TreeGrafter"/>
</dbReference>
<dbReference type="InterPro" id="IPR036388">
    <property type="entry name" value="WH-like_DNA-bd_sf"/>
</dbReference>
<evidence type="ECO:0000259" key="5">
    <source>
        <dbReference type="PROSITE" id="PS51063"/>
    </source>
</evidence>
<keyword evidence="2" id="KW-0238">DNA-binding</keyword>
<dbReference type="InterPro" id="IPR036390">
    <property type="entry name" value="WH_DNA-bd_sf"/>
</dbReference>
<feature type="domain" description="Cyclic nucleotide-binding" evidence="4">
    <location>
        <begin position="46"/>
        <end position="146"/>
    </location>
</feature>
<dbReference type="PRINTS" id="PR00034">
    <property type="entry name" value="HTHCRP"/>
</dbReference>
<name>A0A1G1VBK6_9BACT</name>
<dbReference type="GO" id="GO:0005829">
    <property type="term" value="C:cytosol"/>
    <property type="evidence" value="ECO:0007669"/>
    <property type="project" value="TreeGrafter"/>
</dbReference>
<accession>A0A1G1VBK6</accession>
<comment type="caution">
    <text evidence="6">The sequence shown here is derived from an EMBL/GenBank/DDBJ whole genome shotgun (WGS) entry which is preliminary data.</text>
</comment>
<evidence type="ECO:0000313" key="7">
    <source>
        <dbReference type="Proteomes" id="UP000178659"/>
    </source>
</evidence>
<dbReference type="CDD" id="cd00038">
    <property type="entry name" value="CAP_ED"/>
    <property type="match status" value="1"/>
</dbReference>
<feature type="domain" description="HTH crp-type" evidence="5">
    <location>
        <begin position="160"/>
        <end position="239"/>
    </location>
</feature>
<dbReference type="InterPro" id="IPR050397">
    <property type="entry name" value="Env_Response_Regulators"/>
</dbReference>
<protein>
    <recommendedName>
        <fullName evidence="8">HTH crp-type domain-containing protein</fullName>
    </recommendedName>
</protein>
<dbReference type="InterPro" id="IPR014710">
    <property type="entry name" value="RmlC-like_jellyroll"/>
</dbReference>
<organism evidence="6 7">
    <name type="scientific">Candidatus Blackburnbacteria bacterium RIFCSPLOWO2_01_FULL_40_20</name>
    <dbReference type="NCBI Taxonomy" id="1797519"/>
    <lineage>
        <taxon>Bacteria</taxon>
        <taxon>Candidatus Blackburniibacteriota</taxon>
    </lineage>
</organism>
<dbReference type="AlphaFoldDB" id="A0A1G1VBK6"/>
<dbReference type="GO" id="GO:0003677">
    <property type="term" value="F:DNA binding"/>
    <property type="evidence" value="ECO:0007669"/>
    <property type="project" value="UniProtKB-KW"/>
</dbReference>
<proteinExistence type="predicted"/>
<evidence type="ECO:0000313" key="6">
    <source>
        <dbReference type="EMBL" id="OGY12823.1"/>
    </source>
</evidence>
<dbReference type="PANTHER" id="PTHR24567">
    <property type="entry name" value="CRP FAMILY TRANSCRIPTIONAL REGULATORY PROTEIN"/>
    <property type="match status" value="1"/>
</dbReference>
<dbReference type="InterPro" id="IPR012318">
    <property type="entry name" value="HTH_CRP"/>
</dbReference>
<evidence type="ECO:0000256" key="2">
    <source>
        <dbReference type="ARBA" id="ARBA00023125"/>
    </source>
</evidence>
<dbReference type="Proteomes" id="UP000178659">
    <property type="component" value="Unassembled WGS sequence"/>
</dbReference>
<dbReference type="PANTHER" id="PTHR24567:SF26">
    <property type="entry name" value="REGULATORY PROTEIN YEIL"/>
    <property type="match status" value="1"/>
</dbReference>
<evidence type="ECO:0000259" key="4">
    <source>
        <dbReference type="PROSITE" id="PS50042"/>
    </source>
</evidence>
<dbReference type="EMBL" id="MHCC01000024">
    <property type="protein sequence ID" value="OGY12823.1"/>
    <property type="molecule type" value="Genomic_DNA"/>
</dbReference>
<dbReference type="PROSITE" id="PS51063">
    <property type="entry name" value="HTH_CRP_2"/>
    <property type="match status" value="1"/>
</dbReference>
<dbReference type="SMART" id="SM00419">
    <property type="entry name" value="HTH_CRP"/>
    <property type="match status" value="1"/>
</dbReference>
<reference evidence="6 7" key="1">
    <citation type="journal article" date="2016" name="Nat. Commun.">
        <title>Thousands of microbial genomes shed light on interconnected biogeochemical processes in an aquifer system.</title>
        <authorList>
            <person name="Anantharaman K."/>
            <person name="Brown C.T."/>
            <person name="Hug L.A."/>
            <person name="Sharon I."/>
            <person name="Castelle C.J."/>
            <person name="Probst A.J."/>
            <person name="Thomas B.C."/>
            <person name="Singh A."/>
            <person name="Wilkins M.J."/>
            <person name="Karaoz U."/>
            <person name="Brodie E.L."/>
            <person name="Williams K.H."/>
            <person name="Hubbard S.S."/>
            <person name="Banfield J.F."/>
        </authorList>
    </citation>
    <scope>NUCLEOTIDE SEQUENCE [LARGE SCALE GENOMIC DNA]</scope>
</reference>
<keyword evidence="3" id="KW-0804">Transcription</keyword>